<evidence type="ECO:0000313" key="3">
    <source>
        <dbReference type="EMBL" id="CAD9661023.1"/>
    </source>
</evidence>
<name>A0A6U0QQM4_9STRA</name>
<feature type="domain" description="Exportin-2 C-terminal" evidence="1">
    <location>
        <begin position="3"/>
        <end position="167"/>
    </location>
</feature>
<reference evidence="2" key="1">
    <citation type="submission" date="2021-01" db="EMBL/GenBank/DDBJ databases">
        <authorList>
            <person name="Corre E."/>
            <person name="Pelletier E."/>
            <person name="Niang G."/>
            <person name="Scheremetjew M."/>
            <person name="Finn R."/>
            <person name="Kale V."/>
            <person name="Holt S."/>
            <person name="Cochrane G."/>
            <person name="Meng A."/>
            <person name="Brown T."/>
            <person name="Cohen L."/>
        </authorList>
    </citation>
    <scope>NUCLEOTIDE SEQUENCE</scope>
    <source>
        <strain evidence="2">CCMP1452</strain>
    </source>
</reference>
<proteinExistence type="predicted"/>
<dbReference type="EMBL" id="HBHI01007884">
    <property type="protein sequence ID" value="CAD9661020.1"/>
    <property type="molecule type" value="Transcribed_RNA"/>
</dbReference>
<dbReference type="EMBL" id="HBHI01007885">
    <property type="protein sequence ID" value="CAD9661023.1"/>
    <property type="molecule type" value="Transcribed_RNA"/>
</dbReference>
<dbReference type="Pfam" id="PF03378">
    <property type="entry name" value="CAS_CSE1"/>
    <property type="match status" value="1"/>
</dbReference>
<evidence type="ECO:0000259" key="1">
    <source>
        <dbReference type="Pfam" id="PF03378"/>
    </source>
</evidence>
<sequence>MITDFFALYIGKFEFQNFIDQLNSVQPGLGVMLLMQVWIPRLQTDVPIRIDAKIQVVGLTKVLCDTRVLMSDPNGQQIWSKALEAVVKVVTSPNTKFGALDEDSDIPAEIGYDATFSRLYFATRPPLDPFSEICDPTMFLAKSLHTLCSSNPGKFPSLIQQGLQSDPKLSAGFENIFQRAGLNIM</sequence>
<dbReference type="GO" id="GO:0031267">
    <property type="term" value="F:small GTPase binding"/>
    <property type="evidence" value="ECO:0007669"/>
    <property type="project" value="InterPro"/>
</dbReference>
<dbReference type="InterPro" id="IPR005043">
    <property type="entry name" value="XPO2_C"/>
</dbReference>
<accession>A0A6U0QQM4</accession>
<evidence type="ECO:0000313" key="2">
    <source>
        <dbReference type="EMBL" id="CAD9661020.1"/>
    </source>
</evidence>
<dbReference type="Gene3D" id="1.25.10.10">
    <property type="entry name" value="Leucine-rich Repeat Variant"/>
    <property type="match status" value="1"/>
</dbReference>
<dbReference type="AlphaFoldDB" id="A0A6U0QQM4"/>
<dbReference type="InterPro" id="IPR011989">
    <property type="entry name" value="ARM-like"/>
</dbReference>
<protein>
    <recommendedName>
        <fullName evidence="1">Exportin-2 C-terminal domain-containing protein</fullName>
    </recommendedName>
</protein>
<organism evidence="2">
    <name type="scientific">Eucampia antarctica</name>
    <dbReference type="NCBI Taxonomy" id="49252"/>
    <lineage>
        <taxon>Eukaryota</taxon>
        <taxon>Sar</taxon>
        <taxon>Stramenopiles</taxon>
        <taxon>Ochrophyta</taxon>
        <taxon>Bacillariophyta</taxon>
        <taxon>Mediophyceae</taxon>
        <taxon>Biddulphiophycidae</taxon>
        <taxon>Hemiaulales</taxon>
        <taxon>Hemiaulaceae</taxon>
        <taxon>Eucampia</taxon>
    </lineage>
</organism>
<gene>
    <name evidence="2" type="ORF">EANT1437_LOCUS4045</name>
    <name evidence="3" type="ORF">EANT1437_LOCUS4046</name>
</gene>